<evidence type="ECO:0000313" key="2">
    <source>
        <dbReference type="Proteomes" id="UP001320876"/>
    </source>
</evidence>
<dbReference type="EMBL" id="JAPDDT010000002">
    <property type="protein sequence ID" value="MCW1922550.1"/>
    <property type="molecule type" value="Genomic_DNA"/>
</dbReference>
<reference evidence="1 2" key="1">
    <citation type="submission" date="2022-10" db="EMBL/GenBank/DDBJ databases">
        <title>Luteolibacter arcticus strain CCTCC AB 2014275, whole genome shotgun sequencing project.</title>
        <authorList>
            <person name="Zhao G."/>
            <person name="Shen L."/>
        </authorList>
    </citation>
    <scope>NUCLEOTIDE SEQUENCE [LARGE SCALE GENOMIC DNA]</scope>
    <source>
        <strain evidence="1 2">CCTCC AB 2014275</strain>
    </source>
</reference>
<proteinExistence type="predicted"/>
<organism evidence="1 2">
    <name type="scientific">Luteolibacter arcticus</name>
    <dbReference type="NCBI Taxonomy" id="1581411"/>
    <lineage>
        <taxon>Bacteria</taxon>
        <taxon>Pseudomonadati</taxon>
        <taxon>Verrucomicrobiota</taxon>
        <taxon>Verrucomicrobiia</taxon>
        <taxon>Verrucomicrobiales</taxon>
        <taxon>Verrucomicrobiaceae</taxon>
        <taxon>Luteolibacter</taxon>
    </lineage>
</organism>
<evidence type="ECO:0000313" key="1">
    <source>
        <dbReference type="EMBL" id="MCW1922550.1"/>
    </source>
</evidence>
<sequence length="294" mass="32180">MKRTSLILLLAGTIPAILWGQTQNEQGVTEITEAQIINDLPDGAPSEPAPPPAKLVVAPEDVIETKTVEAGERQITIEKIAPLQLPLVPEPAQPPDPLSPEVQQQLLELGETHRETTFVFIGATIFQAADLPGPRTLVRVWDQETQASYSCWSSANWNWLGGVGSFQGEDGRQYALIMSHSSMDVDGWSEFLEEQGTAYDLPTVPELPAGEASFVVSEGAPAAEALSPVVALHQLYNKDGERLKAAYEGRQRAQQEREEFLRANPPRPKGIVIRHWRMDEAGQQGITPKPAVAR</sequence>
<dbReference type="Proteomes" id="UP001320876">
    <property type="component" value="Unassembled WGS sequence"/>
</dbReference>
<name>A0ABT3GGV0_9BACT</name>
<protein>
    <submittedName>
        <fullName evidence="1">Uncharacterized protein</fullName>
    </submittedName>
</protein>
<comment type="caution">
    <text evidence="1">The sequence shown here is derived from an EMBL/GenBank/DDBJ whole genome shotgun (WGS) entry which is preliminary data.</text>
</comment>
<dbReference type="RefSeq" id="WP_264486657.1">
    <property type="nucleotide sequence ID" value="NZ_JAPDDT010000002.1"/>
</dbReference>
<accession>A0ABT3GGV0</accession>
<keyword evidence="2" id="KW-1185">Reference proteome</keyword>
<gene>
    <name evidence="1" type="ORF">OKA05_08285</name>
</gene>